<evidence type="ECO:0000256" key="1">
    <source>
        <dbReference type="SAM" id="Phobius"/>
    </source>
</evidence>
<dbReference type="InterPro" id="IPR038770">
    <property type="entry name" value="Na+/solute_symporter_sf"/>
</dbReference>
<comment type="caution">
    <text evidence="2">The sequence shown here is derived from an EMBL/GenBank/DDBJ whole genome shotgun (WGS) entry which is preliminary data.</text>
</comment>
<dbReference type="OrthoDB" id="7262824at2"/>
<feature type="transmembrane region" description="Helical" evidence="1">
    <location>
        <begin position="37"/>
        <end position="55"/>
    </location>
</feature>
<gene>
    <name evidence="2" type="ORF">EDC65_3253</name>
</gene>
<dbReference type="AlphaFoldDB" id="A0A3N1LLT4"/>
<evidence type="ECO:0000313" key="2">
    <source>
        <dbReference type="EMBL" id="ROP91386.1"/>
    </source>
</evidence>
<organism evidence="2 3">
    <name type="scientific">Stella humosa</name>
    <dbReference type="NCBI Taxonomy" id="94"/>
    <lineage>
        <taxon>Bacteria</taxon>
        <taxon>Pseudomonadati</taxon>
        <taxon>Pseudomonadota</taxon>
        <taxon>Alphaproteobacteria</taxon>
        <taxon>Rhodospirillales</taxon>
        <taxon>Stellaceae</taxon>
        <taxon>Stella</taxon>
    </lineage>
</organism>
<feature type="transmembrane region" description="Helical" evidence="1">
    <location>
        <begin position="225"/>
        <end position="246"/>
    </location>
</feature>
<feature type="transmembrane region" description="Helical" evidence="1">
    <location>
        <begin position="67"/>
        <end position="90"/>
    </location>
</feature>
<keyword evidence="1" id="KW-0472">Membrane</keyword>
<dbReference type="Proteomes" id="UP000278222">
    <property type="component" value="Unassembled WGS sequence"/>
</dbReference>
<feature type="transmembrane region" description="Helical" evidence="1">
    <location>
        <begin position="96"/>
        <end position="119"/>
    </location>
</feature>
<feature type="transmembrane region" description="Helical" evidence="1">
    <location>
        <begin position="267"/>
        <end position="287"/>
    </location>
</feature>
<keyword evidence="3" id="KW-1185">Reference proteome</keyword>
<protein>
    <submittedName>
        <fullName evidence="2">BASS family bile acid:Na+ symporter</fullName>
    </submittedName>
</protein>
<evidence type="ECO:0000313" key="3">
    <source>
        <dbReference type="Proteomes" id="UP000278222"/>
    </source>
</evidence>
<dbReference type="RefSeq" id="WP_123691211.1">
    <property type="nucleotide sequence ID" value="NZ_AP019700.1"/>
</dbReference>
<proteinExistence type="predicted"/>
<accession>A0A3N1LLT4</accession>
<feature type="transmembrane region" description="Helical" evidence="1">
    <location>
        <begin position="12"/>
        <end position="31"/>
    </location>
</feature>
<feature type="transmembrane region" description="Helical" evidence="1">
    <location>
        <begin position="160"/>
        <end position="178"/>
    </location>
</feature>
<dbReference type="EMBL" id="RJKX01000014">
    <property type="protein sequence ID" value="ROP91386.1"/>
    <property type="molecule type" value="Genomic_DNA"/>
</dbReference>
<reference evidence="2 3" key="1">
    <citation type="submission" date="2018-11" db="EMBL/GenBank/DDBJ databases">
        <title>Genomic Encyclopedia of Type Strains, Phase IV (KMG-IV): sequencing the most valuable type-strain genomes for metagenomic binning, comparative biology and taxonomic classification.</title>
        <authorList>
            <person name="Goeker M."/>
        </authorList>
    </citation>
    <scope>NUCLEOTIDE SEQUENCE [LARGE SCALE GENOMIC DNA]</scope>
    <source>
        <strain evidence="2 3">DSM 5900</strain>
    </source>
</reference>
<keyword evidence="1" id="KW-1133">Transmembrane helix</keyword>
<sequence length="310" mass="32314">MLLNWLAYLGRNGTKVLAVGILVGLALPDLARSLKPWLPVAVAMTMVGSMLRLEWPEIARQIRAWPQVALTAAWLMLAAPVLVAVVATALPLPPGLVTAMVLSAAGPCIMSAPAICLLLGLDGALALVAMVIAHLLAPLTVPPLALGLVGVTLDIGMVELTLRLAGFVLGAAAVAELIRRLAGRQRMRDHGDAVNGFNMLVLVVFAIAIMDGVTAAALADPGLVLVYLAAALVFNAALQAAGWLAFRRAGAPAALAVGFMTGNRNMGLMWAALGADTAIGITLYFAVAQLPMYLFPAIQAPLYHRWTRGA</sequence>
<name>A0A3N1LLT4_9PROT</name>
<dbReference type="Gene3D" id="1.20.1530.20">
    <property type="match status" value="1"/>
</dbReference>
<feature type="transmembrane region" description="Helical" evidence="1">
    <location>
        <begin position="199"/>
        <end position="219"/>
    </location>
</feature>
<feature type="transmembrane region" description="Helical" evidence="1">
    <location>
        <begin position="126"/>
        <end position="148"/>
    </location>
</feature>
<keyword evidence="1" id="KW-0812">Transmembrane</keyword>